<keyword evidence="1" id="KW-0472">Membrane</keyword>
<comment type="caution">
    <text evidence="3">The sequence shown here is derived from an EMBL/GenBank/DDBJ whole genome shotgun (WGS) entry which is preliminary data.</text>
</comment>
<keyword evidence="5" id="KW-1185">Reference proteome</keyword>
<evidence type="ECO:0000259" key="2">
    <source>
        <dbReference type="Pfam" id="PF04892"/>
    </source>
</evidence>
<feature type="transmembrane region" description="Helical" evidence="1">
    <location>
        <begin position="7"/>
        <end position="28"/>
    </location>
</feature>
<evidence type="ECO:0000256" key="1">
    <source>
        <dbReference type="SAM" id="Phobius"/>
    </source>
</evidence>
<accession>A0A417Z9H5</accession>
<feature type="domain" description="VanZ-like" evidence="2">
    <location>
        <begin position="10"/>
        <end position="156"/>
    </location>
</feature>
<evidence type="ECO:0000313" key="5">
    <source>
        <dbReference type="Proteomes" id="UP000284109"/>
    </source>
</evidence>
<name>A0A417Z9H5_9LACO</name>
<organism evidence="3 6">
    <name type="scientific">Bombilactobacillus bombi</name>
    <dbReference type="NCBI Taxonomy" id="1303590"/>
    <lineage>
        <taxon>Bacteria</taxon>
        <taxon>Bacillati</taxon>
        <taxon>Bacillota</taxon>
        <taxon>Bacilli</taxon>
        <taxon>Lactobacillales</taxon>
        <taxon>Lactobacillaceae</taxon>
        <taxon>Bombilactobacillus</taxon>
    </lineage>
</organism>
<keyword evidence="1" id="KW-1133">Transmembrane helix</keyword>
<dbReference type="Proteomes" id="UP000284822">
    <property type="component" value="Unassembled WGS sequence"/>
</dbReference>
<dbReference type="OrthoDB" id="291892at2"/>
<reference evidence="5 6" key="1">
    <citation type="submission" date="2018-07" db="EMBL/GenBank/DDBJ databases">
        <title>Genome sequences of six Lactobacillus spp. isolated from bumble bee guts.</title>
        <authorList>
            <person name="Motta E.V.S."/>
            <person name="Moran N.A."/>
        </authorList>
    </citation>
    <scope>NUCLEOTIDE SEQUENCE [LARGE SCALE GENOMIC DNA]</scope>
    <source>
        <strain evidence="4 5">BI-1.1</strain>
        <strain evidence="3 6">LV-8.1</strain>
    </source>
</reference>
<dbReference type="AlphaFoldDB" id="A0A417Z9H5"/>
<dbReference type="NCBIfam" id="NF037970">
    <property type="entry name" value="vanZ_1"/>
    <property type="match status" value="1"/>
</dbReference>
<feature type="transmembrane region" description="Helical" evidence="1">
    <location>
        <begin position="141"/>
        <end position="160"/>
    </location>
</feature>
<dbReference type="Proteomes" id="UP000284109">
    <property type="component" value="Unassembled WGS sequence"/>
</dbReference>
<evidence type="ECO:0000313" key="6">
    <source>
        <dbReference type="Proteomes" id="UP000284822"/>
    </source>
</evidence>
<evidence type="ECO:0000313" key="4">
    <source>
        <dbReference type="EMBL" id="RHW50070.1"/>
    </source>
</evidence>
<evidence type="ECO:0000313" key="3">
    <source>
        <dbReference type="EMBL" id="RHW47309.1"/>
    </source>
</evidence>
<dbReference type="EMBL" id="QOCS01000008">
    <property type="protein sequence ID" value="RHW47309.1"/>
    <property type="molecule type" value="Genomic_DNA"/>
</dbReference>
<proteinExistence type="predicted"/>
<feature type="transmembrane region" description="Helical" evidence="1">
    <location>
        <begin position="80"/>
        <end position="97"/>
    </location>
</feature>
<sequence length="167" mass="19055">MKNKAQWLSLVVIILIIGGLFISSSMTYHQQTSVPFLKRYLANQPFYDSLSKIKFVYADKEKSIAAVGYFKLVEFFIRKFAHFSIFGLLGIATFLFLKNEVKHVALSPWLAWFTVTGWAGFDEFHEMLTSGRTPLVQDVILDSSGAFCGILLTIIILFIYSRLSKKH</sequence>
<dbReference type="RefSeq" id="WP_118902375.1">
    <property type="nucleotide sequence ID" value="NZ_JBHLWZ010000004.1"/>
</dbReference>
<dbReference type="InterPro" id="IPR006976">
    <property type="entry name" value="VanZ-like"/>
</dbReference>
<dbReference type="InterPro" id="IPR016747">
    <property type="entry name" value="Phosphotransbutyrylase"/>
</dbReference>
<dbReference type="EMBL" id="QOCR01000004">
    <property type="protein sequence ID" value="RHW50070.1"/>
    <property type="molecule type" value="Genomic_DNA"/>
</dbReference>
<dbReference type="PIRSF" id="PIRSF019083">
    <property type="entry name" value="UCP019083_VanZ"/>
    <property type="match status" value="1"/>
</dbReference>
<keyword evidence="1" id="KW-0812">Transmembrane</keyword>
<protein>
    <submittedName>
        <fullName evidence="3">VanZ family protein</fullName>
    </submittedName>
</protein>
<feature type="transmembrane region" description="Helical" evidence="1">
    <location>
        <begin position="104"/>
        <end position="121"/>
    </location>
</feature>
<gene>
    <name evidence="4" type="ORF">DS831_07885</name>
    <name evidence="3" type="ORF">DS832_03935</name>
</gene>
<dbReference type="Pfam" id="PF04892">
    <property type="entry name" value="VanZ"/>
    <property type="match status" value="1"/>
</dbReference>